<evidence type="ECO:0000313" key="3">
    <source>
        <dbReference type="Proteomes" id="UP000006892"/>
    </source>
</evidence>
<name>A0A3S5Y1Q9_RHOH1</name>
<feature type="transmembrane region" description="Helical" evidence="1">
    <location>
        <begin position="112"/>
        <end position="131"/>
    </location>
</feature>
<comment type="similarity">
    <text evidence="1">Belongs to the vitamin uptake transporter (VUT/ECF) (TC 2.A.88) family. Q precursor transporter subfamily.</text>
</comment>
<dbReference type="KEGG" id="req:REQ_03370"/>
<keyword evidence="1" id="KW-0813">Transport</keyword>
<sequence length="266" mass="28897">MGCESASHHRGCLDCAVTEPVQSPPHASDPASFAPVHRGYYATLVALFTATLLISNICATKGVAFFVDQDVSVGPFQILPIITDGGFFLFPLAYVVGDVLSEVYGFKATRRAIYIGFGSLLLAAISFWLTQQLPSADFYENEAAFDAVVGVVPRLLIAGLAGYLVGQLLNSAVLVLIKERTREKYLWARLIGSTVVGEFADTLIFCSIAAGAIGISTWEDFINYLIVGFVWKTLVEILVMPVTYRVIAYVKKREPSYAPVEDGLLP</sequence>
<organism evidence="2">
    <name type="scientific">Rhodococcus hoagii (strain 103S)</name>
    <name type="common">Rhodococcus equi</name>
    <dbReference type="NCBI Taxonomy" id="685727"/>
    <lineage>
        <taxon>Bacteria</taxon>
        <taxon>Bacillati</taxon>
        <taxon>Actinomycetota</taxon>
        <taxon>Actinomycetes</taxon>
        <taxon>Mycobacteriales</taxon>
        <taxon>Nocardiaceae</taxon>
        <taxon>Prescottella</taxon>
    </lineage>
</organism>
<dbReference type="AlphaFoldDB" id="A0A3S5Y1Q9"/>
<dbReference type="HAMAP" id="MF_02088">
    <property type="entry name" value="Q_prec_transport"/>
    <property type="match status" value="1"/>
</dbReference>
<protein>
    <recommendedName>
        <fullName evidence="1">Probable queuosine precursor transporter</fullName>
        <shortName evidence="1">Q precursor transporter</shortName>
    </recommendedName>
</protein>
<reference evidence="2" key="1">
    <citation type="journal article" date="2010" name="PLoS Genet.">
        <title>The genome of a pathogenic rhodococcus: cooptive virulence underpinned by key gene acquisitions.</title>
        <authorList>
            <person name="Letek M."/>
            <person name="Gonzalez P."/>
            <person name="Macarthur I."/>
            <person name="Rodriguez H."/>
            <person name="Freeman T.C."/>
            <person name="Valero-Rello A."/>
            <person name="Blanco M."/>
            <person name="Buckley T."/>
            <person name="Cherevach I."/>
            <person name="Fahey R."/>
            <person name="Hapeshi A."/>
            <person name="Holdstock J."/>
            <person name="Leadon D."/>
            <person name="Navas J."/>
            <person name="Ocampo A."/>
            <person name="Quail M.A."/>
            <person name="Sanders M."/>
            <person name="Scortti M.M."/>
            <person name="Prescott J.F."/>
            <person name="Fogarty U."/>
            <person name="Meijer W.G."/>
            <person name="Parkhill J."/>
            <person name="Bentley S.D."/>
            <person name="Vazquez-Boland J.A."/>
        </authorList>
    </citation>
    <scope>NUCLEOTIDE SEQUENCE [LARGE SCALE GENOMIC DNA]</scope>
    <source>
        <strain evidence="2 3">103S</strain>
    </source>
</reference>
<dbReference type="GO" id="GO:0005886">
    <property type="term" value="C:plasma membrane"/>
    <property type="evidence" value="ECO:0007669"/>
    <property type="project" value="UniProtKB-SubCell"/>
</dbReference>
<feature type="transmembrane region" description="Helical" evidence="1">
    <location>
        <begin position="221"/>
        <end position="244"/>
    </location>
</feature>
<comment type="subcellular location">
    <subcellularLocation>
        <location evidence="1">Cell membrane</location>
        <topology evidence="1">Multi-pass membrane protein</topology>
    </subcellularLocation>
</comment>
<dbReference type="InterPro" id="IPR003744">
    <property type="entry name" value="YhhQ"/>
</dbReference>
<dbReference type="GO" id="GO:0022857">
    <property type="term" value="F:transmembrane transporter activity"/>
    <property type="evidence" value="ECO:0007669"/>
    <property type="project" value="UniProtKB-UniRule"/>
</dbReference>
<dbReference type="PANTHER" id="PTHR34300:SF2">
    <property type="entry name" value="QUEUOSINE PRECURSOR TRANSPORTER-RELATED"/>
    <property type="match status" value="1"/>
</dbReference>
<evidence type="ECO:0000313" key="2">
    <source>
        <dbReference type="EMBL" id="CBH46477.1"/>
    </source>
</evidence>
<dbReference type="Proteomes" id="UP001154400">
    <property type="component" value="Chromosome"/>
</dbReference>
<keyword evidence="1" id="KW-0812">Transmembrane</keyword>
<keyword evidence="1" id="KW-1133">Transmembrane helix</keyword>
<proteinExistence type="inferred from homology"/>
<dbReference type="EMBL" id="FN563149">
    <property type="protein sequence ID" value="CBH46477.1"/>
    <property type="molecule type" value="Genomic_DNA"/>
</dbReference>
<keyword evidence="1" id="KW-0472">Membrane</keyword>
<dbReference type="NCBIfam" id="TIGR00697">
    <property type="entry name" value="queuosine precursor transporter"/>
    <property type="match status" value="1"/>
</dbReference>
<dbReference type="Pfam" id="PF02592">
    <property type="entry name" value="Vut_1"/>
    <property type="match status" value="1"/>
</dbReference>
<gene>
    <name evidence="2" type="ordered locus">REQ_03370</name>
</gene>
<accession>A0A3S5Y1Q9</accession>
<keyword evidence="1" id="KW-1003">Cell membrane</keyword>
<dbReference type="PANTHER" id="PTHR34300">
    <property type="entry name" value="QUEUOSINE PRECURSOR TRANSPORTER-RELATED"/>
    <property type="match status" value="1"/>
</dbReference>
<feature type="transmembrane region" description="Helical" evidence="1">
    <location>
        <begin position="78"/>
        <end position="100"/>
    </location>
</feature>
<comment type="function">
    <text evidence="1">Involved in the import of queuosine (Q) precursors, required for Q precursor salvage.</text>
</comment>
<feature type="transmembrane region" description="Helical" evidence="1">
    <location>
        <begin position="189"/>
        <end position="215"/>
    </location>
</feature>
<feature type="transmembrane region" description="Helical" evidence="1">
    <location>
        <begin position="40"/>
        <end position="66"/>
    </location>
</feature>
<feature type="transmembrane region" description="Helical" evidence="1">
    <location>
        <begin position="151"/>
        <end position="177"/>
    </location>
</feature>
<evidence type="ECO:0000256" key="1">
    <source>
        <dbReference type="HAMAP-Rule" id="MF_02088"/>
    </source>
</evidence>